<dbReference type="Proteomes" id="UP000095149">
    <property type="component" value="Unassembled WGS sequence"/>
</dbReference>
<organism evidence="4 5">
    <name type="scientific">Cryptococcus amylolentus CBS 6273</name>
    <dbReference type="NCBI Taxonomy" id="1296118"/>
    <lineage>
        <taxon>Eukaryota</taxon>
        <taxon>Fungi</taxon>
        <taxon>Dikarya</taxon>
        <taxon>Basidiomycota</taxon>
        <taxon>Agaricomycotina</taxon>
        <taxon>Tremellomycetes</taxon>
        <taxon>Tremellales</taxon>
        <taxon>Cryptococcaceae</taxon>
        <taxon>Cryptococcus</taxon>
    </lineage>
</organism>
<dbReference type="OrthoDB" id="6508832at2759"/>
<accession>A0A1E3K965</accession>
<evidence type="ECO:0000313" key="4">
    <source>
        <dbReference type="EMBL" id="ODO09496.1"/>
    </source>
</evidence>
<dbReference type="SMART" id="SM00212">
    <property type="entry name" value="UBCc"/>
    <property type="match status" value="1"/>
</dbReference>
<proteinExistence type="predicted"/>
<dbReference type="CDD" id="cd23807">
    <property type="entry name" value="UEV_UBE2V"/>
    <property type="match status" value="1"/>
</dbReference>
<dbReference type="PANTHER" id="PTHR24068">
    <property type="entry name" value="UBIQUITIN-CONJUGATING ENZYME E2"/>
    <property type="match status" value="1"/>
</dbReference>
<dbReference type="FunFam" id="3.10.110.10:FF:000026">
    <property type="entry name" value="Ubiquitin-conjugating enzyme E2 variant"/>
    <property type="match status" value="1"/>
</dbReference>
<keyword evidence="1" id="KW-0833">Ubl conjugation pathway</keyword>
<dbReference type="EMBL" id="MEKH01000004">
    <property type="protein sequence ID" value="ODO09496.1"/>
    <property type="molecule type" value="Genomic_DNA"/>
</dbReference>
<reference evidence="4 5" key="1">
    <citation type="submission" date="2016-06" db="EMBL/GenBank/DDBJ databases">
        <title>Evolution of pathogenesis and genome organization in the Tremellales.</title>
        <authorList>
            <person name="Cuomo C."/>
            <person name="Litvintseva A."/>
            <person name="Heitman J."/>
            <person name="Chen Y."/>
            <person name="Sun S."/>
            <person name="Springer D."/>
            <person name="Dromer F."/>
            <person name="Young S."/>
            <person name="Zeng Q."/>
            <person name="Chapman S."/>
            <person name="Gujja S."/>
            <person name="Saif S."/>
            <person name="Birren B."/>
        </authorList>
    </citation>
    <scope>NUCLEOTIDE SEQUENCE [LARGE SCALE GENOMIC DNA]</scope>
    <source>
        <strain evidence="4 5">CBS 6273</strain>
    </source>
</reference>
<protein>
    <recommendedName>
        <fullName evidence="3">UBC core domain-containing protein</fullName>
    </recommendedName>
</protein>
<name>A0A1E3K965_9TREE</name>
<dbReference type="InterPro" id="IPR016135">
    <property type="entry name" value="UBQ-conjugating_enzyme/RWD"/>
</dbReference>
<dbReference type="InterPro" id="IPR000608">
    <property type="entry name" value="UBC"/>
</dbReference>
<dbReference type="Pfam" id="PF00179">
    <property type="entry name" value="UQ_con"/>
    <property type="match status" value="1"/>
</dbReference>
<dbReference type="PROSITE" id="PS50127">
    <property type="entry name" value="UBC_2"/>
    <property type="match status" value="1"/>
</dbReference>
<dbReference type="AlphaFoldDB" id="A0A1E3K965"/>
<evidence type="ECO:0000259" key="3">
    <source>
        <dbReference type="PROSITE" id="PS50127"/>
    </source>
</evidence>
<dbReference type="Gene3D" id="3.10.110.10">
    <property type="entry name" value="Ubiquitin Conjugating Enzyme"/>
    <property type="match status" value="1"/>
</dbReference>
<gene>
    <name evidence="4" type="ORF">I350_03096</name>
</gene>
<comment type="caution">
    <text evidence="4">The sequence shown here is derived from an EMBL/GenBank/DDBJ whole genome shotgun (WGS) entry which is preliminary data.</text>
</comment>
<feature type="region of interest" description="Disordered" evidence="2">
    <location>
        <begin position="1"/>
        <end position="36"/>
    </location>
</feature>
<dbReference type="SUPFAM" id="SSF54495">
    <property type="entry name" value="UBC-like"/>
    <property type="match status" value="1"/>
</dbReference>
<evidence type="ECO:0000313" key="5">
    <source>
        <dbReference type="Proteomes" id="UP000095149"/>
    </source>
</evidence>
<feature type="domain" description="UBC core" evidence="3">
    <location>
        <begin position="42"/>
        <end position="188"/>
    </location>
</feature>
<evidence type="ECO:0000256" key="2">
    <source>
        <dbReference type="SAM" id="MobiDB-lite"/>
    </source>
</evidence>
<evidence type="ECO:0000256" key="1">
    <source>
        <dbReference type="ARBA" id="ARBA00022786"/>
    </source>
</evidence>
<sequence>MAKGKSVQSTRWRYPSPHPAPAPIIPPLQQESRSLTHTPTVPRSFRLLSELEHGEKGIGDGSCSYGLKDGDDIAMYEWNGTIIGPPHSAYENRIFSLSIICGDNYPDVPPLVKFESKINLPCVNAQGLVDFARIATIARWNRNFTLETVLVELRREMASPANRKTSQPPEGVEFPPVDLIALARQRGL</sequence>
<dbReference type="GO" id="GO:0006301">
    <property type="term" value="P:DNA damage tolerance"/>
    <property type="evidence" value="ECO:0007669"/>
    <property type="project" value="UniProtKB-ARBA"/>
</dbReference>
<feature type="compositionally biased region" description="Pro residues" evidence="2">
    <location>
        <begin position="16"/>
        <end position="26"/>
    </location>
</feature>
<feature type="compositionally biased region" description="Polar residues" evidence="2">
    <location>
        <begin position="1"/>
        <end position="11"/>
    </location>
</feature>